<dbReference type="Proteomes" id="UP000738431">
    <property type="component" value="Chromosome"/>
</dbReference>
<dbReference type="InterPro" id="IPR029063">
    <property type="entry name" value="SAM-dependent_MTases_sf"/>
</dbReference>
<evidence type="ECO:0000313" key="2">
    <source>
        <dbReference type="EMBL" id="WRQ87228.1"/>
    </source>
</evidence>
<feature type="domain" description="Methyltransferase" evidence="1">
    <location>
        <begin position="39"/>
        <end position="133"/>
    </location>
</feature>
<dbReference type="Pfam" id="PF13649">
    <property type="entry name" value="Methyltransf_25"/>
    <property type="match status" value="1"/>
</dbReference>
<keyword evidence="2" id="KW-0808">Transferase</keyword>
<gene>
    <name evidence="2" type="ORF">K1X11_020640</name>
</gene>
<proteinExistence type="predicted"/>
<evidence type="ECO:0000313" key="3">
    <source>
        <dbReference type="Proteomes" id="UP000738431"/>
    </source>
</evidence>
<keyword evidence="3" id="KW-1185">Reference proteome</keyword>
<sequence>MSFDTLAPHYRWLEAAIAGPILQRARLAHLAVLDQAQHILLVGEGPGRFLRALRARRPDAQLTVLDASAAMLRQARRADPSPRTTLVQADLRTWTPRADAPRWDAVVTHCVLDCFAPESLHRVVNTLAAAAAPRADWLVTDFTVPPQRGWRRLRARGAHALMYGTFRLVTGLEARQLTPPDSNLQRAGFSLAARRTFNHGLLQADHWRRTEEIH</sequence>
<reference evidence="2 3" key="1">
    <citation type="submission" date="2023-12" db="EMBL/GenBank/DDBJ databases">
        <title>Description of an unclassified Opitutus bacterium of Verrucomicrobiota.</title>
        <authorList>
            <person name="Zhang D.-F."/>
        </authorList>
    </citation>
    <scope>NUCLEOTIDE SEQUENCE [LARGE SCALE GENOMIC DNA]</scope>
    <source>
        <strain evidence="2 3">WL0086</strain>
    </source>
</reference>
<organism evidence="2 3">
    <name type="scientific">Actomonas aquatica</name>
    <dbReference type="NCBI Taxonomy" id="2866162"/>
    <lineage>
        <taxon>Bacteria</taxon>
        <taxon>Pseudomonadati</taxon>
        <taxon>Verrucomicrobiota</taxon>
        <taxon>Opitutia</taxon>
        <taxon>Opitutales</taxon>
        <taxon>Opitutaceae</taxon>
        <taxon>Actomonas</taxon>
    </lineage>
</organism>
<dbReference type="RefSeq" id="WP_221029359.1">
    <property type="nucleotide sequence ID" value="NZ_CP139781.1"/>
</dbReference>
<dbReference type="GO" id="GO:0008168">
    <property type="term" value="F:methyltransferase activity"/>
    <property type="evidence" value="ECO:0007669"/>
    <property type="project" value="UniProtKB-KW"/>
</dbReference>
<dbReference type="GO" id="GO:0032259">
    <property type="term" value="P:methylation"/>
    <property type="evidence" value="ECO:0007669"/>
    <property type="project" value="UniProtKB-KW"/>
</dbReference>
<dbReference type="InterPro" id="IPR041698">
    <property type="entry name" value="Methyltransf_25"/>
</dbReference>
<evidence type="ECO:0000259" key="1">
    <source>
        <dbReference type="Pfam" id="PF13649"/>
    </source>
</evidence>
<protein>
    <submittedName>
        <fullName evidence="2">Class I SAM-dependent methyltransferase</fullName>
        <ecNumber evidence="2">2.1.-.-</ecNumber>
    </submittedName>
</protein>
<dbReference type="SUPFAM" id="SSF53335">
    <property type="entry name" value="S-adenosyl-L-methionine-dependent methyltransferases"/>
    <property type="match status" value="1"/>
</dbReference>
<dbReference type="EC" id="2.1.-.-" evidence="2"/>
<name>A0ABZ1C737_9BACT</name>
<keyword evidence="2" id="KW-0489">Methyltransferase</keyword>
<accession>A0ABZ1C737</accession>
<dbReference type="Gene3D" id="3.40.50.150">
    <property type="entry name" value="Vaccinia Virus protein VP39"/>
    <property type="match status" value="1"/>
</dbReference>
<dbReference type="CDD" id="cd02440">
    <property type="entry name" value="AdoMet_MTases"/>
    <property type="match status" value="1"/>
</dbReference>
<dbReference type="EMBL" id="CP139781">
    <property type="protein sequence ID" value="WRQ87228.1"/>
    <property type="molecule type" value="Genomic_DNA"/>
</dbReference>